<gene>
    <name evidence="1" type="ORF">RZS28_18970</name>
</gene>
<keyword evidence="1" id="KW-0614">Plasmid</keyword>
<protein>
    <submittedName>
        <fullName evidence="1">DUF3833 family protein</fullName>
    </submittedName>
</protein>
<dbReference type="InterPro" id="IPR024409">
    <property type="entry name" value="DUF3833"/>
</dbReference>
<name>A0ABZ0HY04_9HYPH</name>
<geneLocation type="plasmid" evidence="1 2">
    <name>pRX1</name>
</geneLocation>
<reference evidence="1 2" key="1">
    <citation type="submission" date="2023-10" db="EMBL/GenBank/DDBJ databases">
        <title>Novel methanotroph of the genus Methylocapsa from a subarctic wetland.</title>
        <authorList>
            <person name="Belova S.E."/>
            <person name="Oshkin I.Y."/>
            <person name="Miroshnikov K."/>
            <person name="Dedysh S.N."/>
        </authorList>
    </citation>
    <scope>NUCLEOTIDE SEQUENCE [LARGE SCALE GENOMIC DNA]</scope>
    <source>
        <strain evidence="1 2">RX1</strain>
        <plasmid evidence="1 2">pRX1</plasmid>
    </source>
</reference>
<keyword evidence="2" id="KW-1185">Reference proteome</keyword>
<dbReference type="Pfam" id="PF12915">
    <property type="entry name" value="DUF3833"/>
    <property type="match status" value="1"/>
</dbReference>
<dbReference type="RefSeq" id="WP_407341221.1">
    <property type="nucleotide sequence ID" value="NZ_CP136863.1"/>
</dbReference>
<evidence type="ECO:0000313" key="1">
    <source>
        <dbReference type="EMBL" id="WOJ91811.1"/>
    </source>
</evidence>
<organism evidence="1 2">
    <name type="scientific">Methylocapsa polymorpha</name>
    <dbReference type="NCBI Taxonomy" id="3080828"/>
    <lineage>
        <taxon>Bacteria</taxon>
        <taxon>Pseudomonadati</taxon>
        <taxon>Pseudomonadota</taxon>
        <taxon>Alphaproteobacteria</taxon>
        <taxon>Hyphomicrobiales</taxon>
        <taxon>Beijerinckiaceae</taxon>
        <taxon>Methylocapsa</taxon>
    </lineage>
</organism>
<evidence type="ECO:0000313" key="2">
    <source>
        <dbReference type="Proteomes" id="UP001626536"/>
    </source>
</evidence>
<accession>A0ABZ0HY04</accession>
<proteinExistence type="predicted"/>
<sequence length="234" mass="26180">MSRRGSEFQYEKARAMSNVYYRFVALALNQVHTKMPANLGVILIGNPGVPRYGSELSSAMSLFIRHSRVAVLLAASVIAFPAVAREKSRDLAAFFGGHLTATGKFQNYQDGSTRGVRVDIYGAFDGAAFKVVEDTAYSDGERRHWVWRFTKVAEGRYVGQRADLIGQAKVEAYGNRIMIDYRARVPTKAGKTHDLNFKETFVFTRSGTADYRLRVSLMSIPVGEAKLTVRKRPR</sequence>
<dbReference type="Proteomes" id="UP001626536">
    <property type="component" value="Plasmid pRX1"/>
</dbReference>
<dbReference type="EMBL" id="CP136863">
    <property type="protein sequence ID" value="WOJ91811.1"/>
    <property type="molecule type" value="Genomic_DNA"/>
</dbReference>